<protein>
    <submittedName>
        <fullName evidence="1">Uncharacterized protein</fullName>
    </submittedName>
</protein>
<gene>
    <name evidence="1" type="ORF">F2P45_16940</name>
</gene>
<keyword evidence="2" id="KW-1185">Reference proteome</keyword>
<evidence type="ECO:0000313" key="2">
    <source>
        <dbReference type="Proteomes" id="UP000609726"/>
    </source>
</evidence>
<comment type="caution">
    <text evidence="1">The sequence shown here is derived from an EMBL/GenBank/DDBJ whole genome shotgun (WGS) entry which is preliminary data.</text>
</comment>
<dbReference type="RefSeq" id="WP_166877478.1">
    <property type="nucleotide sequence ID" value="NZ_WHJH01000019.1"/>
</dbReference>
<dbReference type="Proteomes" id="UP000609726">
    <property type="component" value="Unassembled WGS sequence"/>
</dbReference>
<name>A0ABX0NVD8_9BURK</name>
<reference evidence="1 2" key="1">
    <citation type="submission" date="2019-10" db="EMBL/GenBank/DDBJ databases">
        <title>Taxonomy of Antarctic Massilia spp.: description of Massilia rubra sp. nov., Massilia aquatica sp. nov., Massilia mucilaginosa sp. nov., Massilia frigida sp. nov. isolated from streams, lakes and regoliths.</title>
        <authorList>
            <person name="Holochova P."/>
            <person name="Sedlacek I."/>
            <person name="Kralova S."/>
            <person name="Maslanova I."/>
            <person name="Busse H.-J."/>
            <person name="Stankova E."/>
            <person name="Vrbovska V."/>
            <person name="Kovarovic V."/>
            <person name="Bartak M."/>
            <person name="Svec P."/>
            <person name="Pantucek R."/>
        </authorList>
    </citation>
    <scope>NUCLEOTIDE SEQUENCE [LARGE SCALE GENOMIC DNA]</scope>
    <source>
        <strain evidence="1 2">CCM 8733</strain>
    </source>
</reference>
<organism evidence="1 2">
    <name type="scientific">Massilia mucilaginosa</name>
    <dbReference type="NCBI Taxonomy" id="2609282"/>
    <lineage>
        <taxon>Bacteria</taxon>
        <taxon>Pseudomonadati</taxon>
        <taxon>Pseudomonadota</taxon>
        <taxon>Betaproteobacteria</taxon>
        <taxon>Burkholderiales</taxon>
        <taxon>Oxalobacteraceae</taxon>
        <taxon>Telluria group</taxon>
        <taxon>Massilia</taxon>
    </lineage>
</organism>
<accession>A0ABX0NVD8</accession>
<sequence length="98" mass="10668">MATQKNRLHEVTDPSGIKIRAFDETSYANFQNTCNVTVYIRIVWPYGGITNFVLRAGETHSLYIGTGGNPCGCYSTLGTPDCGDLCGEIQGGYTYVTC</sequence>
<proteinExistence type="predicted"/>
<dbReference type="EMBL" id="WHJH01000019">
    <property type="protein sequence ID" value="NHZ90694.1"/>
    <property type="molecule type" value="Genomic_DNA"/>
</dbReference>
<evidence type="ECO:0000313" key="1">
    <source>
        <dbReference type="EMBL" id="NHZ90694.1"/>
    </source>
</evidence>